<evidence type="ECO:0000313" key="10">
    <source>
        <dbReference type="Proteomes" id="UP000235145"/>
    </source>
</evidence>
<dbReference type="InterPro" id="IPR050905">
    <property type="entry name" value="Plant_NBS-LRR"/>
</dbReference>
<reference evidence="9 10" key="1">
    <citation type="journal article" date="2017" name="Nat. Commun.">
        <title>Genome assembly with in vitro proximity ligation data and whole-genome triplication in lettuce.</title>
        <authorList>
            <person name="Reyes-Chin-Wo S."/>
            <person name="Wang Z."/>
            <person name="Yang X."/>
            <person name="Kozik A."/>
            <person name="Arikit S."/>
            <person name="Song C."/>
            <person name="Xia L."/>
            <person name="Froenicke L."/>
            <person name="Lavelle D.O."/>
            <person name="Truco M.J."/>
            <person name="Xia R."/>
            <person name="Zhu S."/>
            <person name="Xu C."/>
            <person name="Xu H."/>
            <person name="Xu X."/>
            <person name="Cox K."/>
            <person name="Korf I."/>
            <person name="Meyers B.C."/>
            <person name="Michelmore R.W."/>
        </authorList>
    </citation>
    <scope>NUCLEOTIDE SEQUENCE [LARGE SCALE GENOMIC DNA]</scope>
    <source>
        <strain evidence="10">cv. Salinas</strain>
        <tissue evidence="9">Seedlings</tissue>
    </source>
</reference>
<accession>A0A9R1WAP8</accession>
<feature type="domain" description="Disease resistance protein At4g27190-like leucine-rich repeats" evidence="8">
    <location>
        <begin position="1086"/>
        <end position="1164"/>
    </location>
</feature>
<feature type="region of interest" description="Disordered" evidence="6">
    <location>
        <begin position="1430"/>
        <end position="1456"/>
    </location>
</feature>
<dbReference type="SUPFAM" id="SSF52047">
    <property type="entry name" value="RNI-like"/>
    <property type="match status" value="3"/>
</dbReference>
<dbReference type="Pfam" id="PF00931">
    <property type="entry name" value="NB-ARC"/>
    <property type="match status" value="1"/>
</dbReference>
<dbReference type="Proteomes" id="UP000235145">
    <property type="component" value="Unassembled WGS sequence"/>
</dbReference>
<evidence type="ECO:0000256" key="3">
    <source>
        <dbReference type="ARBA" id="ARBA00022737"/>
    </source>
</evidence>
<keyword evidence="2" id="KW-0433">Leucine-rich repeat</keyword>
<evidence type="ECO:0000256" key="5">
    <source>
        <dbReference type="ARBA" id="ARBA00022840"/>
    </source>
</evidence>
<dbReference type="InterPro" id="IPR036388">
    <property type="entry name" value="WH-like_DNA-bd_sf"/>
</dbReference>
<dbReference type="Gene3D" id="3.40.50.300">
    <property type="entry name" value="P-loop containing nucleotide triphosphate hydrolases"/>
    <property type="match status" value="1"/>
</dbReference>
<dbReference type="PANTHER" id="PTHR33463">
    <property type="entry name" value="NB-ARC DOMAIN-CONTAINING PROTEIN-RELATED"/>
    <property type="match status" value="1"/>
</dbReference>
<evidence type="ECO:0000256" key="1">
    <source>
        <dbReference type="ARBA" id="ARBA00008894"/>
    </source>
</evidence>
<dbReference type="PRINTS" id="PR00364">
    <property type="entry name" value="DISEASERSIST"/>
</dbReference>
<dbReference type="GO" id="GO:0043531">
    <property type="term" value="F:ADP binding"/>
    <property type="evidence" value="ECO:0007669"/>
    <property type="project" value="InterPro"/>
</dbReference>
<dbReference type="InterPro" id="IPR002182">
    <property type="entry name" value="NB-ARC"/>
</dbReference>
<evidence type="ECO:0008006" key="11">
    <source>
        <dbReference type="Google" id="ProtNLM"/>
    </source>
</evidence>
<proteinExistence type="inferred from homology"/>
<evidence type="ECO:0000256" key="2">
    <source>
        <dbReference type="ARBA" id="ARBA00022614"/>
    </source>
</evidence>
<dbReference type="GO" id="GO:0005524">
    <property type="term" value="F:ATP binding"/>
    <property type="evidence" value="ECO:0007669"/>
    <property type="project" value="UniProtKB-KW"/>
</dbReference>
<dbReference type="PANTHER" id="PTHR33463:SF96">
    <property type="entry name" value="LEUCINE-RICH REPEAT DOMAIN, L DOMAIN-LIKE PROTEIN-RELATED"/>
    <property type="match status" value="1"/>
</dbReference>
<feature type="domain" description="Disease resistance protein At4g27190-like leucine-rich repeats" evidence="8">
    <location>
        <begin position="760"/>
        <end position="875"/>
    </location>
</feature>
<evidence type="ECO:0000256" key="4">
    <source>
        <dbReference type="ARBA" id="ARBA00022821"/>
    </source>
</evidence>
<name>A0A9R1WAP8_LACSA</name>
<comment type="caution">
    <text evidence="9">The sequence shown here is derived from an EMBL/GenBank/DDBJ whole genome shotgun (WGS) entry which is preliminary data.</text>
</comment>
<dbReference type="EMBL" id="NBSK02000002">
    <property type="protein sequence ID" value="KAJ0223132.1"/>
    <property type="molecule type" value="Genomic_DNA"/>
</dbReference>
<keyword evidence="5" id="KW-0067">ATP-binding</keyword>
<gene>
    <name evidence="9" type="ORF">LSAT_V11C200052200</name>
</gene>
<evidence type="ECO:0000259" key="8">
    <source>
        <dbReference type="Pfam" id="PF23247"/>
    </source>
</evidence>
<keyword evidence="3" id="KW-0677">Repeat</keyword>
<dbReference type="InterPro" id="IPR032675">
    <property type="entry name" value="LRR_dom_sf"/>
</dbReference>
<keyword evidence="4" id="KW-0611">Plant defense</keyword>
<protein>
    <recommendedName>
        <fullName evidence="11">NB-ARC domain-containing protein</fullName>
    </recommendedName>
</protein>
<dbReference type="Gene3D" id="1.10.10.10">
    <property type="entry name" value="Winged helix-like DNA-binding domain superfamily/Winged helix DNA-binding domain"/>
    <property type="match status" value="1"/>
</dbReference>
<comment type="similarity">
    <text evidence="1">Belongs to the disease resistance NB-LRR family.</text>
</comment>
<feature type="domain" description="NB-ARC" evidence="7">
    <location>
        <begin position="169"/>
        <end position="328"/>
    </location>
</feature>
<keyword evidence="5" id="KW-0547">Nucleotide-binding</keyword>
<dbReference type="InterPro" id="IPR042197">
    <property type="entry name" value="Apaf_helical"/>
</dbReference>
<feature type="domain" description="Disease resistance protein At4g27190-like leucine-rich repeats" evidence="8">
    <location>
        <begin position="1310"/>
        <end position="1418"/>
    </location>
</feature>
<dbReference type="Gene3D" id="3.80.10.10">
    <property type="entry name" value="Ribonuclease Inhibitor"/>
    <property type="match status" value="4"/>
</dbReference>
<organism evidence="9 10">
    <name type="scientific">Lactuca sativa</name>
    <name type="common">Garden lettuce</name>
    <dbReference type="NCBI Taxonomy" id="4236"/>
    <lineage>
        <taxon>Eukaryota</taxon>
        <taxon>Viridiplantae</taxon>
        <taxon>Streptophyta</taxon>
        <taxon>Embryophyta</taxon>
        <taxon>Tracheophyta</taxon>
        <taxon>Spermatophyta</taxon>
        <taxon>Magnoliopsida</taxon>
        <taxon>eudicotyledons</taxon>
        <taxon>Gunneridae</taxon>
        <taxon>Pentapetalae</taxon>
        <taxon>asterids</taxon>
        <taxon>campanulids</taxon>
        <taxon>Asterales</taxon>
        <taxon>Asteraceae</taxon>
        <taxon>Cichorioideae</taxon>
        <taxon>Cichorieae</taxon>
        <taxon>Lactucinae</taxon>
        <taxon>Lactuca</taxon>
    </lineage>
</organism>
<evidence type="ECO:0000313" key="9">
    <source>
        <dbReference type="EMBL" id="KAJ0223132.1"/>
    </source>
</evidence>
<feature type="compositionally biased region" description="Low complexity" evidence="6">
    <location>
        <begin position="1437"/>
        <end position="1456"/>
    </location>
</feature>
<feature type="domain" description="Disease resistance protein At4g27190-like leucine-rich repeats" evidence="8">
    <location>
        <begin position="1178"/>
        <end position="1265"/>
    </location>
</feature>
<dbReference type="Pfam" id="PF23247">
    <property type="entry name" value="LRR_RPS2"/>
    <property type="match status" value="6"/>
</dbReference>
<dbReference type="GO" id="GO:0006952">
    <property type="term" value="P:defense response"/>
    <property type="evidence" value="ECO:0007669"/>
    <property type="project" value="UniProtKB-KW"/>
</dbReference>
<sequence>MAMETANEIIKQVVPVLMVPINDYLRYLVSCRKYISDMDLKMKELKEAKDNVEEHKNHNISNRLEVPAAQVQSWLEDVEKINAKVETVPKDVGCCFNLKIRYRAGRDAFNIIEEIDSVMRRHSLITWTDHPIPLGRVDSVMASTSTLSTEHNDFQSREVRFSEALKALEANHMIALCGMGGVGKTHMMQRLKKVAKEKRNFGYIIEAVIGEISDPIAIQQVVADYLCIELKESDKKTRAEKLRQGFKAKSDGGNAKFLIILDDVWQSVDLEDIGLSPSPNQGVDFKVLLTSRDEHVCSVMGVEANSIINVGLLIEAEAQRLFQQFVETSEPELHKIGEDIVRRCCGLPIAIKTMACTLRNKRKDAWKDALSRLQHHDIRNVATAVFRTSYENLQDKETKSVFLMCGLFPEDFNIPTEELMRYGWGLKLFDRVYTIIEARNRLNTCIERLVQTNLLIGSDNGVHVKMHDLVRAFVLGMYSEVEQASIVNHGNMPGWPDENDMIVHSCKRISLTCKGMIEFPVDLKFPKLTILKLMHGDKSLKFPQEFYEGMEKLRVISYDKMKYPLLPLAPQCSTNIRVLHLTECSLKMFDCSCIGNLSNLEVLSFANSRIEWLPSTVRNLKKLRLLDLRLCYGLRIEQGVLKSLVKLEEFYFGNAFGFIDDNCKEMAERSYNLSALEFAFFNNKAEVKNMSFENLERFKISVGCSFDRNINMSSHSYENMLQLVTNKGDVLDSKLNGLFLKTEVLFLSVHGMNDLEDVEVKSTHPTQSSSFCNLKVLIISKCVELRYLFKLNVANTLSRLEQLEICECQNMEELIHTGIGGCGEETITFPKLKFLSLSRLPKLSGFCRNVNIIGLPHLVDLKLKGIPSFTVIFPHNKLGTSSLLKEEVVIPKLETLQIDDMENLEEIWPCELSGGEKVKLREIKVSSCDKLVNLFPRNPMSLLHHLEELKVKNCGSIESLFNIDLDCVGAIGEEDNKSLLRSINVENLGKLREVWRIKGADNSHLINGFQAVESIKIEKCKRFRNIFTPITANFYLVALLEIQIEGCGGNHESEEQKFGQNGNDGLQVIEILSEKETLQEVTDTNISNDVVLFPSCLMHSFHNLHKLKLERVKGVEVVFEIESESPTSRELVTTHNNQQQPIILPYLQELDLSFMDNMSHVWKCSNWNKFFTLPKQQSESPFHNLTTINISSCKSIKYLFSPLMAELLSNLKKLHIERCDGIEEVSNRDDEDEEMTTFTSTHTTTILFPHLDSLTLIFLNNLKCIGGGGPKDEGSNEISFNNTTATTAVLDQFELSEAGGVSWSLCQYAREIEIVGCYALSSVIPCYAAGQMQKLQVLTVKYCDGLKEVFETQLGTSSNKNNEKSGCEEGIPRVNNNVIMLPNLKILRIENCGGLEHIFTFSALESLRQLQELTIKGCYRMKVIVKKEEDEYGEQQTTTTTKGTSSSSSSPPSSSKKVVVFPCLKSIVLVNLPELEGFFLGMNEFRLPSLDNVFITECPKMMVFAAGGSTAPQLKYIHTELGRHALDQESGLNFHQTSFQSLYGDTSGPATSEGTTWSFHNLIELDMEFNDDVKKIIPSSELLQLQKLEKIHVRWCKRVEEVFETALEAAGRNGNSGIGFDESSQTTTTTLVNLPNLREMKLWHLDCLRYTWKSNQWTAFEFPNLTRVHIWGCDRLEHVFTSSMVGSLLQLQELHISNCSEMEEVIVKDADVSVEEDKERESDGKTNKEILVLPRLKSLKLQLLQSLKGFSLGKEDFSFPLLDTLEIYECPAITTFTKGNSATPQLKEIETNFGFFYAAGEKDINSLIKIIQQGRIVHHMKDIKEEHGCYEDVGKTYVSSSKLLNDLSLLVEDVDFNISNSLVSLYGLINSVNGIMSDLT</sequence>
<keyword evidence="10" id="KW-1185">Reference proteome</keyword>
<dbReference type="SUPFAM" id="SSF52540">
    <property type="entry name" value="P-loop containing nucleoside triphosphate hydrolases"/>
    <property type="match status" value="1"/>
</dbReference>
<feature type="domain" description="Disease resistance protein At4g27190-like leucine-rich repeats" evidence="8">
    <location>
        <begin position="893"/>
        <end position="1048"/>
    </location>
</feature>
<evidence type="ECO:0000256" key="6">
    <source>
        <dbReference type="SAM" id="MobiDB-lite"/>
    </source>
</evidence>
<dbReference type="InterPro" id="IPR057135">
    <property type="entry name" value="At4g27190-like_LRR"/>
</dbReference>
<dbReference type="InterPro" id="IPR027417">
    <property type="entry name" value="P-loop_NTPase"/>
</dbReference>
<dbReference type="Gene3D" id="1.10.8.430">
    <property type="entry name" value="Helical domain of apoptotic protease-activating factors"/>
    <property type="match status" value="1"/>
</dbReference>
<dbReference type="SUPFAM" id="SSF52058">
    <property type="entry name" value="L domain-like"/>
    <property type="match status" value="1"/>
</dbReference>
<feature type="domain" description="Disease resistance protein At4g27190-like leucine-rich repeats" evidence="8">
    <location>
        <begin position="1557"/>
        <end position="1699"/>
    </location>
</feature>
<evidence type="ECO:0000259" key="7">
    <source>
        <dbReference type="Pfam" id="PF00931"/>
    </source>
</evidence>